<dbReference type="GO" id="GO:0009117">
    <property type="term" value="P:nucleotide metabolic process"/>
    <property type="evidence" value="ECO:0007669"/>
    <property type="project" value="UniProtKB-KW"/>
</dbReference>
<evidence type="ECO:0000256" key="7">
    <source>
        <dbReference type="ARBA" id="ARBA00060749"/>
    </source>
</evidence>
<comment type="cofactor">
    <cofactor evidence="9">
        <name>a divalent metal cation</name>
        <dbReference type="ChEBI" id="CHEBI:60240"/>
    </cofactor>
</comment>
<evidence type="ECO:0000256" key="6">
    <source>
        <dbReference type="ARBA" id="ARBA00053369"/>
    </source>
</evidence>
<feature type="site" description="Important for substrate specificity" evidence="9">
    <location>
        <position position="11"/>
    </location>
</feature>
<dbReference type="FunFam" id="3.90.950.10:FF:000005">
    <property type="entry name" value="7-methyl-GTP pyrophosphatase"/>
    <property type="match status" value="1"/>
</dbReference>
<name>A0A944DB97_DENI1</name>
<dbReference type="GO" id="GO:0005737">
    <property type="term" value="C:cytoplasm"/>
    <property type="evidence" value="ECO:0007669"/>
    <property type="project" value="UniProtKB-SubCell"/>
</dbReference>
<comment type="function">
    <text evidence="6 9">Nucleoside triphosphate pyrophosphatase that hydrolyzes 7-methyl-GTP (m(7)GTP). May have a dual role in cell division arrest and in preventing the incorporation of modified nucleotides into cellular nucleic acids.</text>
</comment>
<dbReference type="PIRSF" id="PIRSF006305">
    <property type="entry name" value="Maf"/>
    <property type="match status" value="1"/>
</dbReference>
<dbReference type="PANTHER" id="PTHR43213">
    <property type="entry name" value="BIFUNCTIONAL DTTP/UTP PYROPHOSPHATASE/METHYLTRANSFERASE PROTEIN-RELATED"/>
    <property type="match status" value="1"/>
</dbReference>
<keyword evidence="11" id="KW-1185">Reference proteome</keyword>
<dbReference type="EC" id="3.6.1.-" evidence="9"/>
<feature type="site" description="Important for substrate specificity" evidence="9">
    <location>
        <position position="69"/>
    </location>
</feature>
<evidence type="ECO:0000256" key="4">
    <source>
        <dbReference type="ARBA" id="ARBA00023080"/>
    </source>
</evidence>
<dbReference type="EMBL" id="JAEKFT010000008">
    <property type="protein sequence ID" value="MBT0961378.1"/>
    <property type="molecule type" value="Genomic_DNA"/>
</dbReference>
<sequence length="191" mass="20494">MPLILASTSIYRRQLLERLGLPFVVARPEVDESALDTETPDQTAERLAVAKARALVERSTDALIIGSDQVAYLGQHRFGKPGSVPKAIAQLQQMRGQRVVFHTAVALINSATGRIQVAGVPTVVQFRALSDEEITRYVEKEMPLDCAGSAKVEGLGISLLDALSGDDPTALIGLPLIALTRMLRAEGVVVP</sequence>
<organism evidence="10 11">
    <name type="scientific">Denitromonas iodatirespirans</name>
    <dbReference type="NCBI Taxonomy" id="2795389"/>
    <lineage>
        <taxon>Bacteria</taxon>
        <taxon>Pseudomonadati</taxon>
        <taxon>Pseudomonadota</taxon>
        <taxon>Betaproteobacteria</taxon>
        <taxon>Rhodocyclales</taxon>
        <taxon>Zoogloeaceae</taxon>
        <taxon>Denitromonas</taxon>
    </lineage>
</organism>
<keyword evidence="2 9" id="KW-0963">Cytoplasm</keyword>
<comment type="caution">
    <text evidence="9">Lacks conserved residue(s) required for the propagation of feature annotation.</text>
</comment>
<dbReference type="Gene3D" id="3.90.950.10">
    <property type="match status" value="1"/>
</dbReference>
<dbReference type="GO" id="GO:0047429">
    <property type="term" value="F:nucleoside triphosphate diphosphatase activity"/>
    <property type="evidence" value="ECO:0007669"/>
    <property type="project" value="InterPro"/>
</dbReference>
<dbReference type="PANTHER" id="PTHR43213:SF10">
    <property type="entry name" value="7-METHYL-GTP PYROPHOSPHATASE"/>
    <property type="match status" value="1"/>
</dbReference>
<comment type="subcellular location">
    <subcellularLocation>
        <location evidence="1 9">Cytoplasm</location>
    </subcellularLocation>
</comment>
<evidence type="ECO:0000256" key="9">
    <source>
        <dbReference type="HAMAP-Rule" id="MF_00528"/>
    </source>
</evidence>
<evidence type="ECO:0000256" key="8">
    <source>
        <dbReference type="ARBA" id="ARBA00068163"/>
    </source>
</evidence>
<keyword evidence="3 9" id="KW-0378">Hydrolase</keyword>
<reference evidence="11" key="1">
    <citation type="journal article" date="2022" name="ISME J.">
        <title>Genetic and phylogenetic analysis of dissimilatory iodate-reducing bacteria identifies potential niches across the world's oceans.</title>
        <authorList>
            <person name="Reyes-Umana V."/>
            <person name="Henning Z."/>
            <person name="Lee K."/>
            <person name="Barnum T.P."/>
            <person name="Coates J.D."/>
        </authorList>
    </citation>
    <scope>NUCLEOTIDE SEQUENCE [LARGE SCALE GENOMIC DNA]</scope>
    <source>
        <strain evidence="11">IR12</strain>
    </source>
</reference>
<comment type="catalytic activity">
    <reaction evidence="5 9">
        <text>N(7)-methyl-GTP + H2O = N(7)-methyl-GMP + diphosphate + H(+)</text>
        <dbReference type="Rhea" id="RHEA:58744"/>
        <dbReference type="ChEBI" id="CHEBI:15377"/>
        <dbReference type="ChEBI" id="CHEBI:15378"/>
        <dbReference type="ChEBI" id="CHEBI:33019"/>
        <dbReference type="ChEBI" id="CHEBI:58285"/>
        <dbReference type="ChEBI" id="CHEBI:87133"/>
    </reaction>
</comment>
<protein>
    <recommendedName>
        <fullName evidence="8 9">7-methyl-GTP pyrophosphatase</fullName>
        <shortName evidence="9">m(7)GTP pyrophosphatase</shortName>
        <ecNumber evidence="9">3.6.1.-</ecNumber>
    </recommendedName>
</protein>
<evidence type="ECO:0000256" key="1">
    <source>
        <dbReference type="ARBA" id="ARBA00004496"/>
    </source>
</evidence>
<evidence type="ECO:0000313" key="10">
    <source>
        <dbReference type="EMBL" id="MBT0961378.1"/>
    </source>
</evidence>
<feature type="site" description="Important for substrate specificity" evidence="9">
    <location>
        <position position="153"/>
    </location>
</feature>
<dbReference type="AlphaFoldDB" id="A0A944DB97"/>
<proteinExistence type="inferred from homology"/>
<dbReference type="CDD" id="cd00555">
    <property type="entry name" value="Maf"/>
    <property type="match status" value="1"/>
</dbReference>
<dbReference type="HAMAP" id="MF_00528">
    <property type="entry name" value="Maf"/>
    <property type="match status" value="1"/>
</dbReference>
<evidence type="ECO:0000256" key="2">
    <source>
        <dbReference type="ARBA" id="ARBA00022490"/>
    </source>
</evidence>
<feature type="active site" description="Proton acceptor" evidence="9">
    <location>
        <position position="68"/>
    </location>
</feature>
<dbReference type="Proteomes" id="UP000694660">
    <property type="component" value="Unassembled WGS sequence"/>
</dbReference>
<dbReference type="Pfam" id="PF02545">
    <property type="entry name" value="Maf"/>
    <property type="match status" value="1"/>
</dbReference>
<evidence type="ECO:0000313" key="11">
    <source>
        <dbReference type="Proteomes" id="UP000694660"/>
    </source>
</evidence>
<evidence type="ECO:0000256" key="3">
    <source>
        <dbReference type="ARBA" id="ARBA00022801"/>
    </source>
</evidence>
<dbReference type="InterPro" id="IPR003697">
    <property type="entry name" value="Maf-like"/>
</dbReference>
<accession>A0A944DB97</accession>
<dbReference type="NCBIfam" id="TIGR00172">
    <property type="entry name" value="maf"/>
    <property type="match status" value="1"/>
</dbReference>
<comment type="similarity">
    <text evidence="7 9">Belongs to the Maf family. YceF subfamily.</text>
</comment>
<comment type="caution">
    <text evidence="10">The sequence shown here is derived from an EMBL/GenBank/DDBJ whole genome shotgun (WGS) entry which is preliminary data.</text>
</comment>
<keyword evidence="4 9" id="KW-0546">Nucleotide metabolism</keyword>
<dbReference type="InterPro" id="IPR029001">
    <property type="entry name" value="ITPase-like_fam"/>
</dbReference>
<dbReference type="RefSeq" id="WP_214361131.1">
    <property type="nucleotide sequence ID" value="NZ_JAEKFT010000008.1"/>
</dbReference>
<gene>
    <name evidence="10" type="primary">maf</name>
    <name evidence="10" type="ORF">I8J34_09330</name>
</gene>
<evidence type="ECO:0000256" key="5">
    <source>
        <dbReference type="ARBA" id="ARBA00050213"/>
    </source>
</evidence>
<dbReference type="SUPFAM" id="SSF52972">
    <property type="entry name" value="ITPase-like"/>
    <property type="match status" value="1"/>
</dbReference>